<dbReference type="EMBL" id="CM056742">
    <property type="protein sequence ID" value="KAJ8676629.1"/>
    <property type="molecule type" value="Genomic_DNA"/>
</dbReference>
<sequence>MGSSSVPNLSVLRNNAKVAIYLRESADFTSRAQRKDSSITAFQGLLRHTRNELIAIIKGGISGYDEVNGTREKGSKCRPVDRERRDAHIKLLQDYSHKGDGSLMEALLISLQVFNRKRQGEISRFKKGDCETKNISRLDPKIGGAEVSVMSLESQEAAKSYVRLSLVIELCQGTLN</sequence>
<evidence type="ECO:0000313" key="2">
    <source>
        <dbReference type="Proteomes" id="UP001239111"/>
    </source>
</evidence>
<evidence type="ECO:0000313" key="1">
    <source>
        <dbReference type="EMBL" id="KAJ8676629.1"/>
    </source>
</evidence>
<gene>
    <name evidence="1" type="ORF">QAD02_012416</name>
</gene>
<keyword evidence="2" id="KW-1185">Reference proteome</keyword>
<protein>
    <submittedName>
        <fullName evidence="1">Uncharacterized protein</fullName>
    </submittedName>
</protein>
<reference evidence="1" key="1">
    <citation type="submission" date="2023-04" db="EMBL/GenBank/DDBJ databases">
        <title>A chromosome-level genome assembly of the parasitoid wasp Eretmocerus hayati.</title>
        <authorList>
            <person name="Zhong Y."/>
            <person name="Liu S."/>
            <person name="Liu Y."/>
        </authorList>
    </citation>
    <scope>NUCLEOTIDE SEQUENCE</scope>
    <source>
        <strain evidence="1">ZJU_SS_LIU_2023</strain>
    </source>
</reference>
<organism evidence="1 2">
    <name type="scientific">Eretmocerus hayati</name>
    <dbReference type="NCBI Taxonomy" id="131215"/>
    <lineage>
        <taxon>Eukaryota</taxon>
        <taxon>Metazoa</taxon>
        <taxon>Ecdysozoa</taxon>
        <taxon>Arthropoda</taxon>
        <taxon>Hexapoda</taxon>
        <taxon>Insecta</taxon>
        <taxon>Pterygota</taxon>
        <taxon>Neoptera</taxon>
        <taxon>Endopterygota</taxon>
        <taxon>Hymenoptera</taxon>
        <taxon>Apocrita</taxon>
        <taxon>Proctotrupomorpha</taxon>
        <taxon>Chalcidoidea</taxon>
        <taxon>Aphelinidae</taxon>
        <taxon>Aphelininae</taxon>
        <taxon>Eretmocerus</taxon>
    </lineage>
</organism>
<comment type="caution">
    <text evidence="1">The sequence shown here is derived from an EMBL/GenBank/DDBJ whole genome shotgun (WGS) entry which is preliminary data.</text>
</comment>
<name>A0ACC2NZE4_9HYME</name>
<accession>A0ACC2NZE4</accession>
<proteinExistence type="predicted"/>
<dbReference type="Proteomes" id="UP001239111">
    <property type="component" value="Chromosome 2"/>
</dbReference>